<evidence type="ECO:0000313" key="1">
    <source>
        <dbReference type="EMBL" id="CAE7425739.1"/>
    </source>
</evidence>
<comment type="caution">
    <text evidence="1">The sequence shown here is derived from an EMBL/GenBank/DDBJ whole genome shotgun (WGS) entry which is preliminary data.</text>
</comment>
<dbReference type="OrthoDB" id="406220at2759"/>
<feature type="non-terminal residue" evidence="1">
    <location>
        <position position="1"/>
    </location>
</feature>
<dbReference type="AlphaFoldDB" id="A0A812R8F4"/>
<proteinExistence type="predicted"/>
<name>A0A812R8F4_SYMPI</name>
<dbReference type="EMBL" id="CAJNIZ010019405">
    <property type="protein sequence ID" value="CAE7425739.1"/>
    <property type="molecule type" value="Genomic_DNA"/>
</dbReference>
<keyword evidence="2" id="KW-1185">Reference proteome</keyword>
<organism evidence="1 2">
    <name type="scientific">Symbiodinium pilosum</name>
    <name type="common">Dinoflagellate</name>
    <dbReference type="NCBI Taxonomy" id="2952"/>
    <lineage>
        <taxon>Eukaryota</taxon>
        <taxon>Sar</taxon>
        <taxon>Alveolata</taxon>
        <taxon>Dinophyceae</taxon>
        <taxon>Suessiales</taxon>
        <taxon>Symbiodiniaceae</taxon>
        <taxon>Symbiodinium</taxon>
    </lineage>
</organism>
<reference evidence="1" key="1">
    <citation type="submission" date="2021-02" db="EMBL/GenBank/DDBJ databases">
        <authorList>
            <person name="Dougan E. K."/>
            <person name="Rhodes N."/>
            <person name="Thang M."/>
            <person name="Chan C."/>
        </authorList>
    </citation>
    <scope>NUCLEOTIDE SEQUENCE</scope>
</reference>
<sequence length="144" mass="16361">EHGYYFIESFAGFGAATHEVKTLFPKKKSVAMDILYSSSLVAAERAARNPDGRQAPCRDYLDSSGKRRFHGTPELKRKYTQQFGANIARELENLIQHSPRPIAPAPEEDALQIWASWEWDDVWECAKMPQLVAYLYGAKQICIP</sequence>
<dbReference type="Proteomes" id="UP000649617">
    <property type="component" value="Unassembled WGS sequence"/>
</dbReference>
<protein>
    <submittedName>
        <fullName evidence="1">Uncharacterized protein</fullName>
    </submittedName>
</protein>
<feature type="non-terminal residue" evidence="1">
    <location>
        <position position="144"/>
    </location>
</feature>
<gene>
    <name evidence="1" type="ORF">SPIL2461_LOCUS10434</name>
</gene>
<accession>A0A812R8F4</accession>
<evidence type="ECO:0000313" key="2">
    <source>
        <dbReference type="Proteomes" id="UP000649617"/>
    </source>
</evidence>